<dbReference type="InterPro" id="IPR033659">
    <property type="entry name" value="Ferrochelatase_N"/>
</dbReference>
<evidence type="ECO:0000256" key="2">
    <source>
        <dbReference type="ARBA" id="ARBA00023004"/>
    </source>
</evidence>
<dbReference type="GO" id="GO:0006783">
    <property type="term" value="P:heme biosynthetic process"/>
    <property type="evidence" value="ECO:0007669"/>
    <property type="project" value="UniProtKB-UniRule"/>
</dbReference>
<dbReference type="PANTHER" id="PTHR11108">
    <property type="entry name" value="FERROCHELATASE"/>
    <property type="match status" value="1"/>
</dbReference>
<organism evidence="9 10">
    <name type="scientific">Porphyromonas cangingivalis</name>
    <dbReference type="NCBI Taxonomy" id="36874"/>
    <lineage>
        <taxon>Bacteria</taxon>
        <taxon>Pseudomonadati</taxon>
        <taxon>Bacteroidota</taxon>
        <taxon>Bacteroidia</taxon>
        <taxon>Bacteroidales</taxon>
        <taxon>Porphyromonadaceae</taxon>
        <taxon>Porphyromonas</taxon>
    </lineage>
</organism>
<dbReference type="CDD" id="cd03411">
    <property type="entry name" value="Ferrochelatase_N"/>
    <property type="match status" value="1"/>
</dbReference>
<evidence type="ECO:0000256" key="7">
    <source>
        <dbReference type="HAMAP-Rule" id="MF_00323"/>
    </source>
</evidence>
<keyword evidence="5 7" id="KW-0627">Porphyrin biosynthesis</keyword>
<dbReference type="UniPathway" id="UPA00252">
    <property type="reaction ID" value="UER00325"/>
</dbReference>
<dbReference type="EC" id="4.98.1.1" evidence="7"/>
<gene>
    <name evidence="7" type="primary">hemH</name>
    <name evidence="9" type="ORF">SAMN02745205_01037</name>
</gene>
<dbReference type="InterPro" id="IPR001015">
    <property type="entry name" value="Ferrochelatase"/>
</dbReference>
<dbReference type="Proteomes" id="UP000189956">
    <property type="component" value="Unassembled WGS sequence"/>
</dbReference>
<comment type="catalytic activity">
    <reaction evidence="6">
        <text>Fe-coproporphyrin III + 2 H(+) = coproporphyrin III + Fe(2+)</text>
        <dbReference type="Rhea" id="RHEA:49572"/>
        <dbReference type="ChEBI" id="CHEBI:15378"/>
        <dbReference type="ChEBI" id="CHEBI:29033"/>
        <dbReference type="ChEBI" id="CHEBI:68438"/>
        <dbReference type="ChEBI" id="CHEBI:131725"/>
        <dbReference type="EC" id="4.99.1.9"/>
    </reaction>
    <physiologicalReaction direction="right-to-left" evidence="6">
        <dbReference type="Rhea" id="RHEA:49574"/>
    </physiologicalReaction>
</comment>
<evidence type="ECO:0000313" key="10">
    <source>
        <dbReference type="Proteomes" id="UP000189956"/>
    </source>
</evidence>
<dbReference type="AlphaFoldDB" id="A0A1T4L581"/>
<keyword evidence="4 7" id="KW-0456">Lyase</keyword>
<evidence type="ECO:0000256" key="4">
    <source>
        <dbReference type="ARBA" id="ARBA00023239"/>
    </source>
</evidence>
<comment type="pathway">
    <text evidence="7">Porphyrin-containing compound metabolism; protoheme biosynthesis; protoheme from protoporphyrin-IX: step 1/1.</text>
</comment>
<dbReference type="SUPFAM" id="SSF53800">
    <property type="entry name" value="Chelatase"/>
    <property type="match status" value="1"/>
</dbReference>
<feature type="binding site" evidence="7">
    <location>
        <position position="285"/>
    </location>
    <ligand>
        <name>Fe(2+)</name>
        <dbReference type="ChEBI" id="CHEBI:29033"/>
    </ligand>
</feature>
<dbReference type="Gene3D" id="3.40.50.1400">
    <property type="match status" value="2"/>
</dbReference>
<dbReference type="GO" id="GO:0004325">
    <property type="term" value="F:ferrochelatase activity"/>
    <property type="evidence" value="ECO:0007669"/>
    <property type="project" value="UniProtKB-UniRule"/>
</dbReference>
<keyword evidence="2 7" id="KW-0408">Iron</keyword>
<dbReference type="PANTHER" id="PTHR11108:SF1">
    <property type="entry name" value="FERROCHELATASE, MITOCHONDRIAL"/>
    <property type="match status" value="1"/>
</dbReference>
<dbReference type="HAMAP" id="MF_00323">
    <property type="entry name" value="Ferrochelatase"/>
    <property type="match status" value="1"/>
</dbReference>
<comment type="catalytic activity">
    <reaction evidence="7">
        <text>heme b + 2 H(+) = protoporphyrin IX + Fe(2+)</text>
        <dbReference type="Rhea" id="RHEA:22584"/>
        <dbReference type="ChEBI" id="CHEBI:15378"/>
        <dbReference type="ChEBI" id="CHEBI:29033"/>
        <dbReference type="ChEBI" id="CHEBI:57306"/>
        <dbReference type="ChEBI" id="CHEBI:60344"/>
        <dbReference type="EC" id="4.98.1.1"/>
    </reaction>
</comment>
<dbReference type="GO" id="GO:0046872">
    <property type="term" value="F:metal ion binding"/>
    <property type="evidence" value="ECO:0007669"/>
    <property type="project" value="UniProtKB-KW"/>
</dbReference>
<reference evidence="9 10" key="1">
    <citation type="submission" date="2017-02" db="EMBL/GenBank/DDBJ databases">
        <authorList>
            <person name="Peterson S.W."/>
        </authorList>
    </citation>
    <scope>NUCLEOTIDE SEQUENCE [LARGE SCALE GENOMIC DNA]</scope>
    <source>
        <strain evidence="9 10">ATCC 700135</strain>
    </source>
</reference>
<evidence type="ECO:0000256" key="5">
    <source>
        <dbReference type="ARBA" id="ARBA00023244"/>
    </source>
</evidence>
<proteinExistence type="inferred from homology"/>
<protein>
    <recommendedName>
        <fullName evidence="7">Ferrochelatase</fullName>
        <ecNumber evidence="7">4.98.1.1</ecNumber>
    </recommendedName>
    <alternativeName>
        <fullName evidence="7">Heme synthase</fullName>
    </alternativeName>
    <alternativeName>
        <fullName evidence="7">Protoheme ferro-lyase</fullName>
    </alternativeName>
</protein>
<dbReference type="Pfam" id="PF00762">
    <property type="entry name" value="Ferrochelatase"/>
    <property type="match status" value="1"/>
</dbReference>
<comment type="subcellular location">
    <subcellularLocation>
        <location evidence="7">Cytoplasm</location>
    </subcellularLocation>
</comment>
<dbReference type="InterPro" id="IPR033644">
    <property type="entry name" value="Ferrochelatase_C"/>
</dbReference>
<name>A0A1T4L581_PORCN</name>
<sequence>MPPTSDKSSDTAIVLINTGSPLALTLKEVRRYLINFLTDPRIIGLAAPLRHALVRGIIAPLRAKKSIKKYERIWTDEGPLLRLYSHRLANRMETLSGIPVRCAMRYEHKTTEIILRELVSMGKREIILVPLFPHYAMSSYETAVLHVRDIAQKLGAERLSLRCVAPYHDHPLYVESLARSIATQTRPGDHLLFSFHGIPLYQVKPYVGQPMRDYPRQCKATVRDVLEHPALSTIDGLTHEICYQSRFGHHEWLSPATTDRVKALPSEGKKRIVVVCPSFICDCLESVDEIGFEAKEDYLHAGGEELVFIPCLNDSEDIAKALLDVASNPLSLSEVLPAGL</sequence>
<comment type="function">
    <text evidence="7">Catalyzes the ferrous insertion into protoporphyrin IX.</text>
</comment>
<evidence type="ECO:0000256" key="6">
    <source>
        <dbReference type="ARBA" id="ARBA00024536"/>
    </source>
</evidence>
<dbReference type="RefSeq" id="WP_025837505.1">
    <property type="nucleotide sequence ID" value="NZ_FUWL01000006.1"/>
</dbReference>
<evidence type="ECO:0000256" key="1">
    <source>
        <dbReference type="ARBA" id="ARBA00007718"/>
    </source>
</evidence>
<keyword evidence="7" id="KW-0963">Cytoplasm</keyword>
<feature type="binding site" evidence="7">
    <location>
        <position position="196"/>
    </location>
    <ligand>
        <name>Fe(2+)</name>
        <dbReference type="ChEBI" id="CHEBI:29033"/>
    </ligand>
</feature>
<accession>A0A1T4L581</accession>
<evidence type="ECO:0000256" key="8">
    <source>
        <dbReference type="RuleBase" id="RU004185"/>
    </source>
</evidence>
<evidence type="ECO:0000313" key="9">
    <source>
        <dbReference type="EMBL" id="SJZ49862.1"/>
    </source>
</evidence>
<dbReference type="EMBL" id="FUWL01000006">
    <property type="protein sequence ID" value="SJZ49862.1"/>
    <property type="molecule type" value="Genomic_DNA"/>
</dbReference>
<keyword evidence="7" id="KW-0479">Metal-binding</keyword>
<comment type="similarity">
    <text evidence="1 7 8">Belongs to the ferrochelatase family.</text>
</comment>
<dbReference type="OrthoDB" id="9809741at2"/>
<evidence type="ECO:0000256" key="3">
    <source>
        <dbReference type="ARBA" id="ARBA00023133"/>
    </source>
</evidence>
<dbReference type="GO" id="GO:0005737">
    <property type="term" value="C:cytoplasm"/>
    <property type="evidence" value="ECO:0007669"/>
    <property type="project" value="UniProtKB-SubCell"/>
</dbReference>
<dbReference type="NCBIfam" id="TIGR00109">
    <property type="entry name" value="hemH"/>
    <property type="match status" value="1"/>
</dbReference>
<dbReference type="CDD" id="cd00419">
    <property type="entry name" value="Ferrochelatase_C"/>
    <property type="match status" value="1"/>
</dbReference>
<keyword evidence="3 7" id="KW-0350">Heme biosynthesis</keyword>